<proteinExistence type="predicted"/>
<evidence type="ECO:0000313" key="3">
    <source>
        <dbReference type="Proteomes" id="UP001243330"/>
    </source>
</evidence>
<reference evidence="2" key="1">
    <citation type="submission" date="2023-01" db="EMBL/GenBank/DDBJ databases">
        <title>Colletotrichum chrysophilum M932 genome sequence.</title>
        <authorList>
            <person name="Baroncelli R."/>
        </authorList>
    </citation>
    <scope>NUCLEOTIDE SEQUENCE</scope>
    <source>
        <strain evidence="2">M932</strain>
    </source>
</reference>
<accession>A0AAD9A2Z5</accession>
<comment type="caution">
    <text evidence="2">The sequence shown here is derived from an EMBL/GenBank/DDBJ whole genome shotgun (WGS) entry which is preliminary data.</text>
</comment>
<name>A0AAD9A2Z5_9PEZI</name>
<feature type="compositionally biased region" description="Polar residues" evidence="1">
    <location>
        <begin position="93"/>
        <end position="107"/>
    </location>
</feature>
<evidence type="ECO:0000256" key="1">
    <source>
        <dbReference type="SAM" id="MobiDB-lite"/>
    </source>
</evidence>
<feature type="region of interest" description="Disordered" evidence="1">
    <location>
        <begin position="17"/>
        <end position="119"/>
    </location>
</feature>
<dbReference type="AlphaFoldDB" id="A0AAD9A2Z5"/>
<protein>
    <submittedName>
        <fullName evidence="2">Uncharacterized protein</fullName>
    </submittedName>
</protein>
<feature type="region of interest" description="Disordered" evidence="1">
    <location>
        <begin position="200"/>
        <end position="225"/>
    </location>
</feature>
<sequence>MDMAWVVSWRAALDVPSAKWGSSGTHRSTSDNMRRVARRSTAYHLPSQRYARQNPISRRPPTEESTQAKGHSAGPHEVSNSTMVSLSRPARLCQQQHGQSESEGVENTSRRTCHRRPRFTPDSTQECCCSFQSAPLPENAPSAPTMQLGTFAAGIRLVGASGILQSRPRQETAVSHLRIALHSSMQVDRRRTYEYNRGTVKSARTLPQQTANGRGNGKGRREKARDWREVCNDVTVETARATFGWQIR</sequence>
<keyword evidence="3" id="KW-1185">Reference proteome</keyword>
<dbReference type="EMBL" id="JAQOWY010000648">
    <property type="protein sequence ID" value="KAK1839635.1"/>
    <property type="molecule type" value="Genomic_DNA"/>
</dbReference>
<gene>
    <name evidence="2" type="ORF">CCHR01_17745</name>
</gene>
<evidence type="ECO:0000313" key="2">
    <source>
        <dbReference type="EMBL" id="KAK1839635.1"/>
    </source>
</evidence>
<dbReference type="Proteomes" id="UP001243330">
    <property type="component" value="Unassembled WGS sequence"/>
</dbReference>
<organism evidence="2 3">
    <name type="scientific">Colletotrichum chrysophilum</name>
    <dbReference type="NCBI Taxonomy" id="1836956"/>
    <lineage>
        <taxon>Eukaryota</taxon>
        <taxon>Fungi</taxon>
        <taxon>Dikarya</taxon>
        <taxon>Ascomycota</taxon>
        <taxon>Pezizomycotina</taxon>
        <taxon>Sordariomycetes</taxon>
        <taxon>Hypocreomycetidae</taxon>
        <taxon>Glomerellales</taxon>
        <taxon>Glomerellaceae</taxon>
        <taxon>Colletotrichum</taxon>
        <taxon>Colletotrichum gloeosporioides species complex</taxon>
    </lineage>
</organism>